<comment type="caution">
    <text evidence="2">The sequence shown here is derived from an EMBL/GenBank/DDBJ whole genome shotgun (WGS) entry which is preliminary data.</text>
</comment>
<dbReference type="RefSeq" id="WP_122916697.1">
    <property type="nucleotide sequence ID" value="NZ_RHHQ01000004.1"/>
</dbReference>
<dbReference type="AlphaFoldDB" id="A0A3M8DVS9"/>
<protein>
    <submittedName>
        <fullName evidence="2">ROK family protein</fullName>
    </submittedName>
</protein>
<dbReference type="PANTHER" id="PTHR18964">
    <property type="entry name" value="ROK (REPRESSOR, ORF, KINASE) FAMILY"/>
    <property type="match status" value="1"/>
</dbReference>
<dbReference type="CDD" id="cd24068">
    <property type="entry name" value="ASKHA_NBD_ROK_FnNanK-like"/>
    <property type="match status" value="1"/>
</dbReference>
<dbReference type="SUPFAM" id="SSF53067">
    <property type="entry name" value="Actin-like ATPase domain"/>
    <property type="match status" value="1"/>
</dbReference>
<keyword evidence="3" id="KW-1185">Reference proteome</keyword>
<sequence>MKVAIGIDIGGTKIRGGLVRDDGKVLRISEVPTHATNGGKAVMERIMALIDELGIAHACGIGVGATGQIGLSGQILSATSTFPAWAGIALRDELATRYGLPVQVVNDVQAMALGEQHYGSGRGIADFVCLALGTGVGGAIVSAGKLVRGANGAAGEIGHLTHRHGGRLCPCGKSGCLEAYVSGRALAERFYETYGIHKTASTILQEAQSGDPAAQAMRDEFVDDLSSGIASLATLLNPRKIIVGGGIAQSLAPFLPIIGQQVVRQLSHAAALTFSVELSELRDESMLLGAASLVFS</sequence>
<dbReference type="Pfam" id="PF00480">
    <property type="entry name" value="ROK"/>
    <property type="match status" value="1"/>
</dbReference>
<name>A0A3M8DVS9_9BACL</name>
<evidence type="ECO:0000313" key="2">
    <source>
        <dbReference type="EMBL" id="RNB92034.1"/>
    </source>
</evidence>
<reference evidence="2 3" key="1">
    <citation type="submission" date="2018-10" db="EMBL/GenBank/DDBJ databases">
        <title>Phylogenomics of Brevibacillus.</title>
        <authorList>
            <person name="Dunlap C."/>
        </authorList>
    </citation>
    <scope>NUCLEOTIDE SEQUENCE [LARGE SCALE GENOMIC DNA]</scope>
    <source>
        <strain evidence="2 3">JCM 15716</strain>
    </source>
</reference>
<evidence type="ECO:0000256" key="1">
    <source>
        <dbReference type="ARBA" id="ARBA00006479"/>
    </source>
</evidence>
<dbReference type="OrthoDB" id="9810372at2"/>
<dbReference type="Gene3D" id="3.30.420.40">
    <property type="match status" value="2"/>
</dbReference>
<dbReference type="Proteomes" id="UP000271031">
    <property type="component" value="Unassembled WGS sequence"/>
</dbReference>
<dbReference type="EMBL" id="RHHQ01000004">
    <property type="protein sequence ID" value="RNB92034.1"/>
    <property type="molecule type" value="Genomic_DNA"/>
</dbReference>
<dbReference type="PANTHER" id="PTHR18964:SF149">
    <property type="entry name" value="BIFUNCTIONAL UDP-N-ACETYLGLUCOSAMINE 2-EPIMERASE_N-ACETYLMANNOSAMINE KINASE"/>
    <property type="match status" value="1"/>
</dbReference>
<dbReference type="InterPro" id="IPR043129">
    <property type="entry name" value="ATPase_NBD"/>
</dbReference>
<dbReference type="InterPro" id="IPR049874">
    <property type="entry name" value="ROK_cs"/>
</dbReference>
<proteinExistence type="inferred from homology"/>
<accession>A0A3M8DVS9</accession>
<dbReference type="PROSITE" id="PS01125">
    <property type="entry name" value="ROK"/>
    <property type="match status" value="1"/>
</dbReference>
<comment type="similarity">
    <text evidence="1">Belongs to the ROK (NagC/XylR) family.</text>
</comment>
<gene>
    <name evidence="2" type="ORF">EDM56_04615</name>
</gene>
<dbReference type="InterPro" id="IPR000600">
    <property type="entry name" value="ROK"/>
</dbReference>
<evidence type="ECO:0000313" key="3">
    <source>
        <dbReference type="Proteomes" id="UP000271031"/>
    </source>
</evidence>
<organism evidence="2 3">
    <name type="scientific">Brevibacillus fluminis</name>
    <dbReference type="NCBI Taxonomy" id="511487"/>
    <lineage>
        <taxon>Bacteria</taxon>
        <taxon>Bacillati</taxon>
        <taxon>Bacillota</taxon>
        <taxon>Bacilli</taxon>
        <taxon>Bacillales</taxon>
        <taxon>Paenibacillaceae</taxon>
        <taxon>Brevibacillus</taxon>
    </lineage>
</organism>